<feature type="binding site" evidence="1">
    <location>
        <begin position="269"/>
        <end position="276"/>
    </location>
    <ligand>
        <name>substrate</name>
    </ligand>
</feature>
<dbReference type="SUPFAM" id="SSF53254">
    <property type="entry name" value="Phosphoglycerate mutase-like"/>
    <property type="match status" value="2"/>
</dbReference>
<keyword evidence="3" id="KW-1185">Reference proteome</keyword>
<proteinExistence type="predicted"/>
<dbReference type="STRING" id="388467.A19Y_4362"/>
<dbReference type="InterPro" id="IPR029033">
    <property type="entry name" value="His_PPase_superfam"/>
</dbReference>
<organism evidence="2 3">
    <name type="scientific">Planktothrix agardhii (strain NIVA-CYA 126/8)</name>
    <dbReference type="NCBI Taxonomy" id="388467"/>
    <lineage>
        <taxon>Bacteria</taxon>
        <taxon>Bacillati</taxon>
        <taxon>Cyanobacteriota</taxon>
        <taxon>Cyanophyceae</taxon>
        <taxon>Oscillatoriophycideae</taxon>
        <taxon>Oscillatoriales</taxon>
        <taxon>Microcoleaceae</taxon>
        <taxon>Planktothrix</taxon>
    </lineage>
</organism>
<dbReference type="PANTHER" id="PTHR48100:SF10">
    <property type="entry name" value="2-CARBOXY-D-ARABINITOL-1-PHOSPHATASE-RELATED"/>
    <property type="match status" value="1"/>
</dbReference>
<dbReference type="SMART" id="SM00855">
    <property type="entry name" value="PGAM"/>
    <property type="match status" value="2"/>
</dbReference>
<dbReference type="CDD" id="cd07067">
    <property type="entry name" value="HP_PGM_like"/>
    <property type="match status" value="2"/>
</dbReference>
<evidence type="ECO:0000313" key="3">
    <source>
        <dbReference type="Proteomes" id="UP000027395"/>
    </source>
</evidence>
<dbReference type="Proteomes" id="UP000027395">
    <property type="component" value="Chromosome"/>
</dbReference>
<accession>A0A073CY97</accession>
<dbReference type="InterPro" id="IPR001345">
    <property type="entry name" value="PG/BPGM_mutase_AS"/>
</dbReference>
<sequence>MLSETRYNHIWLKFGSVQSPKFPLLNLTMTTRVILVRHGQSTYNAQSRIQGRLDASVLTEKGSVAAQKVGDALNGLKFDALYCSPLQRAKQTAQIIVTYLSDPPKVEPSDLLMEIDLPLWAGMERQAVMAQFPQEYQTWHDSPHEFSMLVSTPEGEKQHFPVLALFEQAKQFWREMLARHQNQTVLLVAHNGINRCLIATALGIQPQFYQSVQQSNCGISILNFTNIIPGELPKPADVQLESMNLTTHVCHKLPSVRPGHQGPRLLLVRHGETEWNRMGQFQGQIDVPLNDNGREQARKAAEFLKEIKIDFAVTSPMARPKETAEIILQNHPGIELQLEPEFCEISHGLWEGKFEAEIEQFYPGLLGEWKIAPQTVQMPEGENLQQVWQRSLIAWKQIVETYNHQNVTILVVAHDAINKALLCQLFNLPPDHFWNFKQGNGAVTVIDYPQGIEGLPVLQADNITSHLSGSILDKTAAGAL</sequence>
<reference evidence="2 3" key="1">
    <citation type="journal article" date="2014" name="Appl. Environ. Microbiol.">
        <title>Elucidation of insertion elements encoded on plasmids and in vitro construction of shuttle vectors from the toxic cyanobacterium Planktothrix.</title>
        <authorList>
            <person name="Christiansen G."/>
            <person name="Goesmann A."/>
            <person name="Kurmayer R."/>
        </authorList>
    </citation>
    <scope>NUCLEOTIDE SEQUENCE [LARGE SCALE GENOMIC DNA]</scope>
    <source>
        <strain evidence="2 3">NIVA-CYA 126/8</strain>
    </source>
</reference>
<feature type="binding site" evidence="1">
    <location>
        <position position="319"/>
    </location>
    <ligand>
        <name>substrate</name>
    </ligand>
</feature>
<dbReference type="InterPro" id="IPR050275">
    <property type="entry name" value="PGM_Phosphatase"/>
</dbReference>
<dbReference type="GO" id="GO:0016791">
    <property type="term" value="F:phosphatase activity"/>
    <property type="evidence" value="ECO:0007669"/>
    <property type="project" value="TreeGrafter"/>
</dbReference>
<dbReference type="PATRIC" id="fig|388467.6.peg.4299"/>
<protein>
    <submittedName>
        <fullName evidence="2">CobC</fullName>
    </submittedName>
</protein>
<dbReference type="EMBL" id="CM002803">
    <property type="protein sequence ID" value="KEI69030.1"/>
    <property type="molecule type" value="Genomic_DNA"/>
</dbReference>
<dbReference type="HOGENOM" id="CLU_035286_1_0_3"/>
<name>A0A073CY97_PLAA1</name>
<dbReference type="AlphaFoldDB" id="A0A073CY97"/>
<dbReference type="Gene3D" id="3.40.50.1240">
    <property type="entry name" value="Phosphoglycerate mutase-like"/>
    <property type="match status" value="2"/>
</dbReference>
<dbReference type="InterPro" id="IPR013078">
    <property type="entry name" value="His_Pase_superF_clade-1"/>
</dbReference>
<dbReference type="Pfam" id="PF00300">
    <property type="entry name" value="His_Phos_1"/>
    <property type="match status" value="2"/>
</dbReference>
<gene>
    <name evidence="2" type="primary">cobC</name>
    <name evidence="2" type="ORF">A19Y_4362</name>
</gene>
<dbReference type="PROSITE" id="PS00175">
    <property type="entry name" value="PG_MUTASE"/>
    <property type="match status" value="2"/>
</dbReference>
<evidence type="ECO:0000313" key="2">
    <source>
        <dbReference type="EMBL" id="KEI69030.1"/>
    </source>
</evidence>
<evidence type="ECO:0000256" key="1">
    <source>
        <dbReference type="PIRSR" id="PIRSR613078-2"/>
    </source>
</evidence>
<dbReference type="PANTHER" id="PTHR48100">
    <property type="entry name" value="BROAD-SPECIFICITY PHOSPHATASE YOR283W-RELATED"/>
    <property type="match status" value="1"/>
</dbReference>
<dbReference type="eggNOG" id="COG0406">
    <property type="taxonomic scope" value="Bacteria"/>
</dbReference>